<proteinExistence type="predicted"/>
<organism evidence="1 2">
    <name type="scientific">Trametes coccinea (strain BRFM310)</name>
    <name type="common">Pycnoporus coccineus</name>
    <dbReference type="NCBI Taxonomy" id="1353009"/>
    <lineage>
        <taxon>Eukaryota</taxon>
        <taxon>Fungi</taxon>
        <taxon>Dikarya</taxon>
        <taxon>Basidiomycota</taxon>
        <taxon>Agaricomycotina</taxon>
        <taxon>Agaricomycetes</taxon>
        <taxon>Polyporales</taxon>
        <taxon>Polyporaceae</taxon>
        <taxon>Trametes</taxon>
    </lineage>
</organism>
<accession>A0A1Y2I6S5</accession>
<sequence length="124" mass="14055">MTLTPLQSISPPAPRISSVNPSILLVVRIVVVFMSSSMSSTWLYRRLNLHTILAVHTHMPFSESGRTAAWELSDDDVIYPDRHFRGGVFEDLHAFTRFTMPPSLSCPRSCERRRIRPSISSSKL</sequence>
<evidence type="ECO:0000313" key="1">
    <source>
        <dbReference type="EMBL" id="OSC96857.1"/>
    </source>
</evidence>
<gene>
    <name evidence="1" type="ORF">PYCCODRAFT_1218453</name>
</gene>
<name>A0A1Y2I6S5_TRAC3</name>
<dbReference type="EMBL" id="KZ084164">
    <property type="protein sequence ID" value="OSC96857.1"/>
    <property type="molecule type" value="Genomic_DNA"/>
</dbReference>
<dbReference type="Proteomes" id="UP000193067">
    <property type="component" value="Unassembled WGS sequence"/>
</dbReference>
<evidence type="ECO:0000313" key="2">
    <source>
        <dbReference type="Proteomes" id="UP000193067"/>
    </source>
</evidence>
<keyword evidence="2" id="KW-1185">Reference proteome</keyword>
<protein>
    <submittedName>
        <fullName evidence="1">Uncharacterized protein</fullName>
    </submittedName>
</protein>
<dbReference type="AlphaFoldDB" id="A0A1Y2I6S5"/>
<reference evidence="1 2" key="1">
    <citation type="journal article" date="2015" name="Biotechnol. Biofuels">
        <title>Enhanced degradation of softwood versus hardwood by the white-rot fungus Pycnoporus coccineus.</title>
        <authorList>
            <person name="Couturier M."/>
            <person name="Navarro D."/>
            <person name="Chevret D."/>
            <person name="Henrissat B."/>
            <person name="Piumi F."/>
            <person name="Ruiz-Duenas F.J."/>
            <person name="Martinez A.T."/>
            <person name="Grigoriev I.V."/>
            <person name="Riley R."/>
            <person name="Lipzen A."/>
            <person name="Berrin J.G."/>
            <person name="Master E.R."/>
            <person name="Rosso M.N."/>
        </authorList>
    </citation>
    <scope>NUCLEOTIDE SEQUENCE [LARGE SCALE GENOMIC DNA]</scope>
    <source>
        <strain evidence="1 2">BRFM310</strain>
    </source>
</reference>